<protein>
    <submittedName>
        <fullName evidence="1">Uncharacterized protein</fullName>
    </submittedName>
</protein>
<evidence type="ECO:0000313" key="2">
    <source>
        <dbReference type="Proteomes" id="UP001497700"/>
    </source>
</evidence>
<comment type="caution">
    <text evidence="1">The sequence shown here is derived from an EMBL/GenBank/DDBJ whole genome shotgun (WGS) entry which is preliminary data.</text>
</comment>
<evidence type="ECO:0000313" key="1">
    <source>
        <dbReference type="EMBL" id="KAI4863326.1"/>
    </source>
</evidence>
<organism evidence="1 2">
    <name type="scientific">Hypoxylon rubiginosum</name>
    <dbReference type="NCBI Taxonomy" id="110542"/>
    <lineage>
        <taxon>Eukaryota</taxon>
        <taxon>Fungi</taxon>
        <taxon>Dikarya</taxon>
        <taxon>Ascomycota</taxon>
        <taxon>Pezizomycotina</taxon>
        <taxon>Sordariomycetes</taxon>
        <taxon>Xylariomycetidae</taxon>
        <taxon>Xylariales</taxon>
        <taxon>Hypoxylaceae</taxon>
        <taxon>Hypoxylon</taxon>
    </lineage>
</organism>
<proteinExistence type="predicted"/>
<reference evidence="1 2" key="1">
    <citation type="journal article" date="2022" name="New Phytol.">
        <title>Ecological generalism drives hyperdiversity of secondary metabolite gene clusters in xylarialean endophytes.</title>
        <authorList>
            <person name="Franco M.E.E."/>
            <person name="Wisecaver J.H."/>
            <person name="Arnold A.E."/>
            <person name="Ju Y.M."/>
            <person name="Slot J.C."/>
            <person name="Ahrendt S."/>
            <person name="Moore L.P."/>
            <person name="Eastman K.E."/>
            <person name="Scott K."/>
            <person name="Konkel Z."/>
            <person name="Mondo S.J."/>
            <person name="Kuo A."/>
            <person name="Hayes R.D."/>
            <person name="Haridas S."/>
            <person name="Andreopoulos B."/>
            <person name="Riley R."/>
            <person name="LaButti K."/>
            <person name="Pangilinan J."/>
            <person name="Lipzen A."/>
            <person name="Amirebrahimi M."/>
            <person name="Yan J."/>
            <person name="Adam C."/>
            <person name="Keymanesh K."/>
            <person name="Ng V."/>
            <person name="Louie K."/>
            <person name="Northen T."/>
            <person name="Drula E."/>
            <person name="Henrissat B."/>
            <person name="Hsieh H.M."/>
            <person name="Youens-Clark K."/>
            <person name="Lutzoni F."/>
            <person name="Miadlikowska J."/>
            <person name="Eastwood D.C."/>
            <person name="Hamelin R.C."/>
            <person name="Grigoriev I.V."/>
            <person name="U'Ren J.M."/>
        </authorList>
    </citation>
    <scope>NUCLEOTIDE SEQUENCE [LARGE SCALE GENOMIC DNA]</scope>
    <source>
        <strain evidence="1 2">CBS 119005</strain>
    </source>
</reference>
<dbReference type="Proteomes" id="UP001497700">
    <property type="component" value="Unassembled WGS sequence"/>
</dbReference>
<name>A0ACB9YVW0_9PEZI</name>
<gene>
    <name evidence="1" type="ORF">F4820DRAFT_427348</name>
</gene>
<accession>A0ACB9YVW0</accession>
<sequence length="557" mass="61358">MAKSKPSLAASTKAIDPTLDALFTSSAGPVQAPSKSRYSELPPPKERKPSRNSEDIESGSDEEDNGEESEEVDDESLSEIEGDIEEEDLSLEDKEVASEDPEPTEVLPVAHKDRKRKRKDEHDDLEGNYMRKLAEETEREDARSDKRRKNEAGQAIDGAASDKAEDSEEDETPLVHESLLQKAEGHEDVELDKANRTLFLGNVSTEAITSSKAKKLLISHLSSPLSELDSASGPHKVESIRFRSTAYSTGAMPKRASFITKSVMSATTHSTNAYAVFSTPLAARAALKALNGTVVLDRHMRVDSVAHPTPVDHRRCVFVGNLGFVDDETVINTTAEGETTTKKRTKVPADIEEGLWQTFGKHAGKVESVRVPRDPKTRVGKGFAYVQFYDGNDVESALLLEGKKFPPMLPRILRVSRAKDPRKTALAMERTVKSKFEISNGREAKSKSTKYRPKATPEQLSQAGRAGKLLGRAGAARQRHGFKDEKKYTKQRNDGAENVVFKTPEQIVFEGRRASSRDAKPKDLKVSKGKGKKGVVKAKTKNRGAKRAAEWRKKGAN</sequence>
<dbReference type="EMBL" id="MU393506">
    <property type="protein sequence ID" value="KAI4863326.1"/>
    <property type="molecule type" value="Genomic_DNA"/>
</dbReference>
<keyword evidence="2" id="KW-1185">Reference proteome</keyword>